<reference evidence="1" key="1">
    <citation type="submission" date="2020-08" db="EMBL/GenBank/DDBJ databases">
        <title>Multicomponent nature underlies the extraordinary mechanical properties of spider dragline silk.</title>
        <authorList>
            <person name="Kono N."/>
            <person name="Nakamura H."/>
            <person name="Mori M."/>
            <person name="Yoshida Y."/>
            <person name="Ohtoshi R."/>
            <person name="Malay A.D."/>
            <person name="Moran D.A.P."/>
            <person name="Tomita M."/>
            <person name="Numata K."/>
            <person name="Arakawa K."/>
        </authorList>
    </citation>
    <scope>NUCLEOTIDE SEQUENCE</scope>
</reference>
<proteinExistence type="predicted"/>
<protein>
    <submittedName>
        <fullName evidence="1">Uncharacterized protein</fullName>
    </submittedName>
</protein>
<name>A0A8X6X501_9ARAC</name>
<evidence type="ECO:0000313" key="2">
    <source>
        <dbReference type="Proteomes" id="UP000886998"/>
    </source>
</evidence>
<dbReference type="EMBL" id="BMAV01005731">
    <property type="protein sequence ID" value="GFY47038.1"/>
    <property type="molecule type" value="Genomic_DNA"/>
</dbReference>
<dbReference type="Proteomes" id="UP000886998">
    <property type="component" value="Unassembled WGS sequence"/>
</dbReference>
<organism evidence="1 2">
    <name type="scientific">Trichonephila inaurata madagascariensis</name>
    <dbReference type="NCBI Taxonomy" id="2747483"/>
    <lineage>
        <taxon>Eukaryota</taxon>
        <taxon>Metazoa</taxon>
        <taxon>Ecdysozoa</taxon>
        <taxon>Arthropoda</taxon>
        <taxon>Chelicerata</taxon>
        <taxon>Arachnida</taxon>
        <taxon>Araneae</taxon>
        <taxon>Araneomorphae</taxon>
        <taxon>Entelegynae</taxon>
        <taxon>Araneoidea</taxon>
        <taxon>Nephilidae</taxon>
        <taxon>Trichonephila</taxon>
        <taxon>Trichonephila inaurata</taxon>
    </lineage>
</organism>
<keyword evidence="2" id="KW-1185">Reference proteome</keyword>
<dbReference type="AlphaFoldDB" id="A0A8X6X501"/>
<gene>
    <name evidence="1" type="ORF">TNIN_409011</name>
</gene>
<accession>A0A8X6X501</accession>
<comment type="caution">
    <text evidence="1">The sequence shown here is derived from an EMBL/GenBank/DDBJ whole genome shotgun (WGS) entry which is preliminary data.</text>
</comment>
<feature type="non-terminal residue" evidence="1">
    <location>
        <position position="55"/>
    </location>
</feature>
<evidence type="ECO:0000313" key="1">
    <source>
        <dbReference type="EMBL" id="GFY47038.1"/>
    </source>
</evidence>
<sequence length="55" mass="5962">MDKCSFVRRPQSTQMTVIHIPDVQMVEESGSETPLGILQGLLVDECCAQSGAIVL</sequence>